<dbReference type="RefSeq" id="WP_379268664.1">
    <property type="nucleotide sequence ID" value="NZ_JBHUMY010000001.1"/>
</dbReference>
<protein>
    <submittedName>
        <fullName evidence="1">Uncharacterized protein</fullName>
    </submittedName>
</protein>
<comment type="caution">
    <text evidence="1">The sequence shown here is derived from an EMBL/GenBank/DDBJ whole genome shotgun (WGS) entry which is preliminary data.</text>
</comment>
<keyword evidence="2" id="KW-1185">Reference proteome</keyword>
<dbReference type="Proteomes" id="UP001597493">
    <property type="component" value="Unassembled WGS sequence"/>
</dbReference>
<reference evidence="2" key="1">
    <citation type="journal article" date="2019" name="Int. J. Syst. Evol. Microbiol.">
        <title>The Global Catalogue of Microorganisms (GCM) 10K type strain sequencing project: providing services to taxonomists for standard genome sequencing and annotation.</title>
        <authorList>
            <consortium name="The Broad Institute Genomics Platform"/>
            <consortium name="The Broad Institute Genome Sequencing Center for Infectious Disease"/>
            <person name="Wu L."/>
            <person name="Ma J."/>
        </authorList>
    </citation>
    <scope>NUCLEOTIDE SEQUENCE [LARGE SCALE GENOMIC DNA]</scope>
    <source>
        <strain evidence="2">TISTR 1827</strain>
    </source>
</reference>
<evidence type="ECO:0000313" key="1">
    <source>
        <dbReference type="EMBL" id="MFD2658787.1"/>
    </source>
</evidence>
<evidence type="ECO:0000313" key="2">
    <source>
        <dbReference type="Proteomes" id="UP001597493"/>
    </source>
</evidence>
<organism evidence="1 2">
    <name type="scientific">Paenibacillus thailandensis</name>
    <dbReference type="NCBI Taxonomy" id="393250"/>
    <lineage>
        <taxon>Bacteria</taxon>
        <taxon>Bacillati</taxon>
        <taxon>Bacillota</taxon>
        <taxon>Bacilli</taxon>
        <taxon>Bacillales</taxon>
        <taxon>Paenibacillaceae</taxon>
        <taxon>Paenibacillus</taxon>
    </lineage>
</organism>
<sequence length="106" mass="12189">MECRYRNVTQKTLTEDIGLPACIGSALSNEMRLIVLANREKDVPEEDRNLEQQLIADLKISLSDDQLELLTALQEVMDRKSLFVKEFMFFSGVKQGISFYKAYHSI</sequence>
<proteinExistence type="predicted"/>
<accession>A0ABW5QR31</accession>
<name>A0ABW5QR31_9BACL</name>
<dbReference type="EMBL" id="JBHUMY010000001">
    <property type="protein sequence ID" value="MFD2658787.1"/>
    <property type="molecule type" value="Genomic_DNA"/>
</dbReference>
<gene>
    <name evidence="1" type="ORF">ACFSW5_00740</name>
</gene>